<reference evidence="2" key="1">
    <citation type="submission" date="2022-08" db="EMBL/GenBank/DDBJ databases">
        <title>Genome sequencing of akame (Lates japonicus).</title>
        <authorList>
            <person name="Hashiguchi Y."/>
            <person name="Takahashi H."/>
        </authorList>
    </citation>
    <scope>NUCLEOTIDE SEQUENCE</scope>
    <source>
        <strain evidence="2">Kochi</strain>
    </source>
</reference>
<gene>
    <name evidence="2" type="ORF">AKAME5_002933200</name>
    <name evidence="3" type="ORF">AKAME5_002933300</name>
</gene>
<evidence type="ECO:0000313" key="4">
    <source>
        <dbReference type="Proteomes" id="UP001279410"/>
    </source>
</evidence>
<sequence length="50" mass="5456">MNTSSTNVTVAVRYQDSFSKAVTKNVIVVVLGISISYINAGLIHTFCKHQ</sequence>
<keyword evidence="2" id="KW-0675">Receptor</keyword>
<dbReference type="AlphaFoldDB" id="A0AAD3RF58"/>
<keyword evidence="1" id="KW-0472">Membrane</keyword>
<feature type="transmembrane region" description="Helical" evidence="1">
    <location>
        <begin position="26"/>
        <end position="47"/>
    </location>
</feature>
<evidence type="ECO:0000256" key="1">
    <source>
        <dbReference type="SAM" id="Phobius"/>
    </source>
</evidence>
<evidence type="ECO:0000313" key="2">
    <source>
        <dbReference type="EMBL" id="GLD65655.1"/>
    </source>
</evidence>
<keyword evidence="1" id="KW-1133">Transmembrane helix</keyword>
<dbReference type="EMBL" id="BRZM01005752">
    <property type="protein sequence ID" value="GLD65655.1"/>
    <property type="molecule type" value="Genomic_DNA"/>
</dbReference>
<dbReference type="EMBL" id="BRZM01005756">
    <property type="protein sequence ID" value="GLD65684.1"/>
    <property type="molecule type" value="Genomic_DNA"/>
</dbReference>
<feature type="non-terminal residue" evidence="2">
    <location>
        <position position="50"/>
    </location>
</feature>
<name>A0AAD3RF58_LATJO</name>
<dbReference type="Proteomes" id="UP001279410">
    <property type="component" value="Unassembled WGS sequence"/>
</dbReference>
<comment type="caution">
    <text evidence="2">The sequence shown here is derived from an EMBL/GenBank/DDBJ whole genome shotgun (WGS) entry which is preliminary data.</text>
</comment>
<keyword evidence="1" id="KW-0812">Transmembrane</keyword>
<keyword evidence="4" id="KW-1185">Reference proteome</keyword>
<accession>A0AAD3RF58</accession>
<proteinExistence type="predicted"/>
<organism evidence="2 4">
    <name type="scientific">Lates japonicus</name>
    <name type="common">Japanese lates</name>
    <dbReference type="NCBI Taxonomy" id="270547"/>
    <lineage>
        <taxon>Eukaryota</taxon>
        <taxon>Metazoa</taxon>
        <taxon>Chordata</taxon>
        <taxon>Craniata</taxon>
        <taxon>Vertebrata</taxon>
        <taxon>Euteleostomi</taxon>
        <taxon>Actinopterygii</taxon>
        <taxon>Neopterygii</taxon>
        <taxon>Teleostei</taxon>
        <taxon>Neoteleostei</taxon>
        <taxon>Acanthomorphata</taxon>
        <taxon>Carangaria</taxon>
        <taxon>Carangaria incertae sedis</taxon>
        <taxon>Centropomidae</taxon>
        <taxon>Lates</taxon>
    </lineage>
</organism>
<protein>
    <submittedName>
        <fullName evidence="2">Olfactory receptor 4K5-like protein</fullName>
    </submittedName>
</protein>
<evidence type="ECO:0000313" key="3">
    <source>
        <dbReference type="EMBL" id="GLD65684.1"/>
    </source>
</evidence>